<evidence type="ECO:0000313" key="3">
    <source>
        <dbReference type="Proteomes" id="UP000020773"/>
    </source>
</evidence>
<gene>
    <name evidence="2" type="ORF">M125_2456</name>
</gene>
<evidence type="ECO:0000313" key="2">
    <source>
        <dbReference type="EMBL" id="EXY90839.1"/>
    </source>
</evidence>
<evidence type="ECO:0000256" key="1">
    <source>
        <dbReference type="SAM" id="Phobius"/>
    </source>
</evidence>
<name>A0A015U296_BACFG</name>
<keyword evidence="1" id="KW-0472">Membrane</keyword>
<dbReference type="AlphaFoldDB" id="A0A015U296"/>
<reference evidence="2 3" key="1">
    <citation type="submission" date="2014-02" db="EMBL/GenBank/DDBJ databases">
        <authorList>
            <person name="Sears C."/>
            <person name="Carroll K."/>
            <person name="Sack B.R."/>
            <person name="Qadri F."/>
            <person name="Myers L.L."/>
            <person name="Chung G.-T."/>
            <person name="Escheverria P."/>
            <person name="Fraser C.M."/>
            <person name="Sadzewicz L."/>
            <person name="Shefchek K.A."/>
            <person name="Tallon L."/>
            <person name="Das S.P."/>
            <person name="Daugherty S."/>
            <person name="Mongodin E.F."/>
        </authorList>
    </citation>
    <scope>NUCLEOTIDE SEQUENCE [LARGE SCALE GENOMIC DNA]</scope>
    <source>
        <strain evidence="3">3998T(B)3</strain>
    </source>
</reference>
<feature type="non-terminal residue" evidence="2">
    <location>
        <position position="64"/>
    </location>
</feature>
<sequence length="64" mass="7219">MNKTVQSILSLTAVSLLLIVITFFLGGLGFGRLFGIYGIMEDSFLGMLMVIDMLVIYKVYKLYF</sequence>
<keyword evidence="1" id="KW-1133">Transmembrane helix</keyword>
<dbReference type="EMBL" id="JGDB01000113">
    <property type="protein sequence ID" value="EXY90839.1"/>
    <property type="molecule type" value="Genomic_DNA"/>
</dbReference>
<feature type="transmembrane region" description="Helical" evidence="1">
    <location>
        <begin position="43"/>
        <end position="60"/>
    </location>
</feature>
<organism evidence="2 3">
    <name type="scientific">Bacteroides fragilis str. 3998T(B)3</name>
    <dbReference type="NCBI Taxonomy" id="1339316"/>
    <lineage>
        <taxon>Bacteria</taxon>
        <taxon>Pseudomonadati</taxon>
        <taxon>Bacteroidota</taxon>
        <taxon>Bacteroidia</taxon>
        <taxon>Bacteroidales</taxon>
        <taxon>Bacteroidaceae</taxon>
        <taxon>Bacteroides</taxon>
    </lineage>
</organism>
<feature type="transmembrane region" description="Helical" evidence="1">
    <location>
        <begin position="7"/>
        <end position="31"/>
    </location>
</feature>
<keyword evidence="1" id="KW-0812">Transmembrane</keyword>
<accession>A0A015U296</accession>
<comment type="caution">
    <text evidence="2">The sequence shown here is derived from an EMBL/GenBank/DDBJ whole genome shotgun (WGS) entry which is preliminary data.</text>
</comment>
<protein>
    <submittedName>
        <fullName evidence="2">Putative membrane protein</fullName>
    </submittedName>
</protein>
<proteinExistence type="predicted"/>
<dbReference type="Proteomes" id="UP000020773">
    <property type="component" value="Unassembled WGS sequence"/>
</dbReference>